<keyword evidence="5" id="KW-0675">Receptor</keyword>
<keyword evidence="3" id="KW-0998">Cell outer membrane</keyword>
<gene>
    <name evidence="5" type="ORF">GV829_01435</name>
</gene>
<dbReference type="InterPro" id="IPR036942">
    <property type="entry name" value="Beta-barrel_TonB_sf"/>
</dbReference>
<organism evidence="5 6">
    <name type="scientific">Sphingomonas lacunae</name>
    <dbReference type="NCBI Taxonomy" id="2698828"/>
    <lineage>
        <taxon>Bacteria</taxon>
        <taxon>Pseudomonadati</taxon>
        <taxon>Pseudomonadota</taxon>
        <taxon>Alphaproteobacteria</taxon>
        <taxon>Sphingomonadales</taxon>
        <taxon>Sphingomonadaceae</taxon>
        <taxon>Sphingomonas</taxon>
    </lineage>
</organism>
<feature type="compositionally biased region" description="Gly residues" evidence="4">
    <location>
        <begin position="706"/>
        <end position="741"/>
    </location>
</feature>
<evidence type="ECO:0000313" key="5">
    <source>
        <dbReference type="EMBL" id="QJQ31266.1"/>
    </source>
</evidence>
<reference evidence="5 6" key="1">
    <citation type="submission" date="2020-01" db="EMBL/GenBank/DDBJ databases">
        <title>Sphingomonas sp. strain CSW-10.</title>
        <authorList>
            <person name="Chen W.-M."/>
        </authorList>
    </citation>
    <scope>NUCLEOTIDE SEQUENCE [LARGE SCALE GENOMIC DNA]</scope>
    <source>
        <strain evidence="5 6">CSW-10</strain>
    </source>
</reference>
<dbReference type="Gene3D" id="2.170.130.10">
    <property type="entry name" value="TonB-dependent receptor, plug domain"/>
    <property type="match status" value="1"/>
</dbReference>
<dbReference type="InterPro" id="IPR037066">
    <property type="entry name" value="Plug_dom_sf"/>
</dbReference>
<feature type="region of interest" description="Disordered" evidence="4">
    <location>
        <begin position="671"/>
        <end position="741"/>
    </location>
</feature>
<evidence type="ECO:0000256" key="1">
    <source>
        <dbReference type="ARBA" id="ARBA00004442"/>
    </source>
</evidence>
<evidence type="ECO:0000313" key="6">
    <source>
        <dbReference type="Proteomes" id="UP000503018"/>
    </source>
</evidence>
<dbReference type="AlphaFoldDB" id="A0A6M4ARC4"/>
<comment type="subcellular location">
    <subcellularLocation>
        <location evidence="1">Cell outer membrane</location>
    </subcellularLocation>
</comment>
<name>A0A6M4ARC4_9SPHN</name>
<dbReference type="GO" id="GO:0009279">
    <property type="term" value="C:cell outer membrane"/>
    <property type="evidence" value="ECO:0007669"/>
    <property type="project" value="UniProtKB-SubCell"/>
</dbReference>
<feature type="compositionally biased region" description="Pro residues" evidence="4">
    <location>
        <begin position="693"/>
        <end position="705"/>
    </location>
</feature>
<keyword evidence="6" id="KW-1185">Reference proteome</keyword>
<dbReference type="KEGG" id="slan:GV829_01435"/>
<proteinExistence type="predicted"/>
<feature type="region of interest" description="Disordered" evidence="4">
    <location>
        <begin position="1"/>
        <end position="35"/>
    </location>
</feature>
<accession>A0A6M4ARC4</accession>
<dbReference type="EMBL" id="CP053015">
    <property type="protein sequence ID" value="QJQ31266.1"/>
    <property type="molecule type" value="Genomic_DNA"/>
</dbReference>
<sequence>MAVAAEDEAATVAAEETQEATFPGGDTGPSADDEVAGGDIIVTASRSAASVISDIPADQILDEQAVASYGASSAADLVAALSVQTRSGRGRGSGPPVVLVDGRRVSGFGEIRNLPPEAIARVEIFPEEVALDYGYAADQRVINFILKDNFFAITTEVEAGGATDGGRWNQEVEASILRLRGKSRLNITAEYERLTPLTEAERDIIQSQPAIPLALTGVITAPGGGEIDPALSAAAGRATTIAGVPAGGGSLSAFATAPVPVSTDQAAVRTLLPGGDTISIDATLARPLAERVNGSANIRFERETRDSLLGLSGGSITVPGANPFNPMTNDVLLTRAYAPDGPLTGSSRNDSYHAGVSSDGRLGRWRWTLTGNYDRVETEATSDRGVDLNALQIAVNAGANAFVADPAALVTLLAPDRTQSTSSTGDADLVLSGTLFDLPAGRVRTTLQAGWRGISFDSLSDRAGVTTLTDLSRTAWTGSANIDVPIASRSDDVLAALGDLSVNGRYALRDVSDFRTLTSWTVGGTWSPIERVDLIASWIGEENAPSVSQLGAPLLVTPLRAVYDYSRGETVLADVITGGNRGLLAETRRDMKLTANWRPIAETDLLLTATYGRTRSRNTTSELPALTPEIEAAFPGRVTRDASGRIISVDQRPVNFAATRGEQLRWGISFSRSFGQPAGGPGGGRGPGMGAGGPPPGAGGPPPGAGSPGGAGGPQAGAPGGGRPGGGPRMGGGGMRGMFGGPGSMGGRWSLAAFHTVRFQDEIVIRPGVPVLDLLDGSATGANGGSPRHQIEFDGGWFYRGFGVRGNGTWQSGTTVEGGPAVGGGTASDLRFSGLFTVNLRAFVNFDQQTSLVEAVPFLKGSRIRLSVDNLFNDRLNVRDEAGLVPLRYQPGLIDPLGRRVELSFRKQF</sequence>
<feature type="compositionally biased region" description="Low complexity" evidence="4">
    <location>
        <begin position="10"/>
        <end position="21"/>
    </location>
</feature>
<dbReference type="Gene3D" id="2.40.170.20">
    <property type="entry name" value="TonB-dependent receptor, beta-barrel domain"/>
    <property type="match status" value="2"/>
</dbReference>
<dbReference type="SUPFAM" id="SSF56935">
    <property type="entry name" value="Porins"/>
    <property type="match status" value="1"/>
</dbReference>
<keyword evidence="2" id="KW-0472">Membrane</keyword>
<protein>
    <submittedName>
        <fullName evidence="5">TonB-dependent receptor plug domain-containing protein</fullName>
    </submittedName>
</protein>
<dbReference type="PANTHER" id="PTHR47234">
    <property type="match status" value="1"/>
</dbReference>
<dbReference type="RefSeq" id="WP_169943483.1">
    <property type="nucleotide sequence ID" value="NZ_CP053015.1"/>
</dbReference>
<dbReference type="PANTHER" id="PTHR47234:SF3">
    <property type="entry name" value="SECRETIN_TONB SHORT N-TERMINAL DOMAIN-CONTAINING PROTEIN"/>
    <property type="match status" value="1"/>
</dbReference>
<evidence type="ECO:0000256" key="3">
    <source>
        <dbReference type="ARBA" id="ARBA00023237"/>
    </source>
</evidence>
<evidence type="ECO:0000256" key="2">
    <source>
        <dbReference type="ARBA" id="ARBA00023136"/>
    </source>
</evidence>
<feature type="compositionally biased region" description="Gly residues" evidence="4">
    <location>
        <begin position="677"/>
        <end position="692"/>
    </location>
</feature>
<evidence type="ECO:0000256" key="4">
    <source>
        <dbReference type="SAM" id="MobiDB-lite"/>
    </source>
</evidence>
<dbReference type="Proteomes" id="UP000503018">
    <property type="component" value="Chromosome"/>
</dbReference>